<dbReference type="AlphaFoldDB" id="A0AAN6C4D1"/>
<keyword evidence="4" id="KW-0732">Signal</keyword>
<dbReference type="PANTHER" id="PTHR31306">
    <property type="entry name" value="ALPHA-1,6-MANNOSYLTRANSFERASE MNN11-RELATED"/>
    <property type="match status" value="1"/>
</dbReference>
<evidence type="ECO:0000256" key="1">
    <source>
        <dbReference type="ARBA" id="ARBA00005664"/>
    </source>
</evidence>
<organism evidence="5 6">
    <name type="scientific">Fusarium austroamericanum</name>
    <dbReference type="NCBI Taxonomy" id="282268"/>
    <lineage>
        <taxon>Eukaryota</taxon>
        <taxon>Fungi</taxon>
        <taxon>Dikarya</taxon>
        <taxon>Ascomycota</taxon>
        <taxon>Pezizomycotina</taxon>
        <taxon>Sordariomycetes</taxon>
        <taxon>Hypocreomycetidae</taxon>
        <taxon>Hypocreales</taxon>
        <taxon>Nectriaceae</taxon>
        <taxon>Fusarium</taxon>
    </lineage>
</organism>
<keyword evidence="3" id="KW-0808">Transferase</keyword>
<name>A0AAN6C4D1_FUSAU</name>
<dbReference type="GO" id="GO:0016757">
    <property type="term" value="F:glycosyltransferase activity"/>
    <property type="evidence" value="ECO:0007669"/>
    <property type="project" value="UniProtKB-KW"/>
</dbReference>
<keyword evidence="2" id="KW-0328">Glycosyltransferase</keyword>
<dbReference type="GO" id="GO:0000139">
    <property type="term" value="C:Golgi membrane"/>
    <property type="evidence" value="ECO:0007669"/>
    <property type="project" value="TreeGrafter"/>
</dbReference>
<comment type="similarity">
    <text evidence="1">Belongs to the glycosyltransferase 34 family.</text>
</comment>
<feature type="chain" id="PRO_5042826003" description="Nucleotide-diphospho-sugar transferase domain-containing protein" evidence="4">
    <location>
        <begin position="18"/>
        <end position="528"/>
    </location>
</feature>
<sequence length="528" mass="60200">MLPKLTFLFVFATQAVSQQVRIFNKIPQDVNQCVKPCLFRPNNANTDVGGVLDCGTPYKQDCYCATNKDKAKLVSEHIDTCAQASCSAGVESQDASSMRSYYASYCMENGYTADVMTEWYTGTVIAEATKTYDNVWGWSSATSTGRRSELFDDDERESIVEKDRKEDGGAKVRAVDLLLLGVPLAPQPPVPKIIDAFKPNCHKKINHTDAEDAALPSLLAELWKPLIHPLEERVFVTDKGERFEIPENQMRWKKPLGKRVVLIDTDTRLSANNENTMLNECPLYYPTLPGRTAGHLNHYLYAMIHGYDYRLVRAANYPDRHGTWIKPAVAKEALKEYDIVVSLDSDAVFTHLDLPLEWLMNLWGFTKESLVAMAYDLDWKADYDSHGNLILNTGFVISQASQRTQDMYKRWEDCPRSISGCEHWNFNWAHEQSAFSYYIRYEFNRTNEIVNIPCNHANGNEYAADGQCECQGVFVSHNWHTKEKVPELLSRSIMTSLSRRLHGQFQANTKELYKDISNQTYPMKGIQI</sequence>
<comment type="caution">
    <text evidence="5">The sequence shown here is derived from an EMBL/GenBank/DDBJ whole genome shotgun (WGS) entry which is preliminary data.</text>
</comment>
<dbReference type="PANTHER" id="PTHR31306:SF3">
    <property type="entry name" value="NUCLEOTIDE-DIPHOSPHO-SUGAR TRANSFERASE DOMAIN-CONTAINING PROTEIN"/>
    <property type="match status" value="1"/>
</dbReference>
<evidence type="ECO:0008006" key="7">
    <source>
        <dbReference type="Google" id="ProtNLM"/>
    </source>
</evidence>
<dbReference type="Proteomes" id="UP000537989">
    <property type="component" value="Unassembled WGS sequence"/>
</dbReference>
<evidence type="ECO:0000313" key="6">
    <source>
        <dbReference type="Proteomes" id="UP000537989"/>
    </source>
</evidence>
<evidence type="ECO:0000256" key="2">
    <source>
        <dbReference type="ARBA" id="ARBA00022676"/>
    </source>
</evidence>
<dbReference type="InterPro" id="IPR029044">
    <property type="entry name" value="Nucleotide-diphossugar_trans"/>
</dbReference>
<keyword evidence="6" id="KW-1185">Reference proteome</keyword>
<dbReference type="GO" id="GO:0006487">
    <property type="term" value="P:protein N-linked glycosylation"/>
    <property type="evidence" value="ECO:0007669"/>
    <property type="project" value="TreeGrafter"/>
</dbReference>
<dbReference type="Gene3D" id="3.90.550.10">
    <property type="entry name" value="Spore Coat Polysaccharide Biosynthesis Protein SpsA, Chain A"/>
    <property type="match status" value="1"/>
</dbReference>
<dbReference type="InterPro" id="IPR008630">
    <property type="entry name" value="Glyco_trans_34"/>
</dbReference>
<proteinExistence type="inferred from homology"/>
<gene>
    <name evidence="5" type="ORF">FAUST_3686</name>
</gene>
<accession>A0AAN6C4D1</accession>
<evidence type="ECO:0000256" key="3">
    <source>
        <dbReference type="ARBA" id="ARBA00022679"/>
    </source>
</evidence>
<protein>
    <recommendedName>
        <fullName evidence="7">Nucleotide-diphospho-sugar transferase domain-containing protein</fullName>
    </recommendedName>
</protein>
<evidence type="ECO:0000256" key="4">
    <source>
        <dbReference type="SAM" id="SignalP"/>
    </source>
</evidence>
<evidence type="ECO:0000313" key="5">
    <source>
        <dbReference type="EMBL" id="KAF5241612.1"/>
    </source>
</evidence>
<feature type="signal peptide" evidence="4">
    <location>
        <begin position="1"/>
        <end position="17"/>
    </location>
</feature>
<dbReference type="EMBL" id="JAAMOD010000094">
    <property type="protein sequence ID" value="KAF5241612.1"/>
    <property type="molecule type" value="Genomic_DNA"/>
</dbReference>
<reference evidence="5 6" key="1">
    <citation type="submission" date="2020-02" db="EMBL/GenBank/DDBJ databases">
        <title>Identification and distribution of gene clusters putatively required for synthesis of sphingolipid metabolism inhibitors in phylogenetically diverse species of the filamentous fungus Fusarium.</title>
        <authorList>
            <person name="Kim H.-S."/>
            <person name="Busman M."/>
            <person name="Brown D.W."/>
            <person name="Divon H."/>
            <person name="Uhlig S."/>
            <person name="Proctor R.H."/>
        </authorList>
    </citation>
    <scope>NUCLEOTIDE SEQUENCE [LARGE SCALE GENOMIC DNA]</scope>
    <source>
        <strain evidence="5 6">NRRL 2903</strain>
    </source>
</reference>